<protein>
    <submittedName>
        <fullName evidence="2">Uncharacterized protein</fullName>
    </submittedName>
</protein>
<keyword evidence="3" id="KW-1185">Reference proteome</keyword>
<organism evidence="2 3">
    <name type="scientific">Ditylenchus destructor</name>
    <dbReference type="NCBI Taxonomy" id="166010"/>
    <lineage>
        <taxon>Eukaryota</taxon>
        <taxon>Metazoa</taxon>
        <taxon>Ecdysozoa</taxon>
        <taxon>Nematoda</taxon>
        <taxon>Chromadorea</taxon>
        <taxon>Rhabditida</taxon>
        <taxon>Tylenchina</taxon>
        <taxon>Tylenchomorpha</taxon>
        <taxon>Sphaerularioidea</taxon>
        <taxon>Anguinidae</taxon>
        <taxon>Anguininae</taxon>
        <taxon>Ditylenchus</taxon>
    </lineage>
</organism>
<accession>A0AAD4QR06</accession>
<gene>
    <name evidence="2" type="ORF">DdX_22213</name>
</gene>
<dbReference type="EMBL" id="JAKKPZ010001042">
    <property type="protein sequence ID" value="KAI1690940.1"/>
    <property type="molecule type" value="Genomic_DNA"/>
</dbReference>
<evidence type="ECO:0000313" key="3">
    <source>
        <dbReference type="Proteomes" id="UP001201812"/>
    </source>
</evidence>
<feature type="compositionally biased region" description="Basic and acidic residues" evidence="1">
    <location>
        <begin position="65"/>
        <end position="86"/>
    </location>
</feature>
<reference evidence="2" key="1">
    <citation type="submission" date="2022-01" db="EMBL/GenBank/DDBJ databases">
        <title>Genome Sequence Resource for Two Populations of Ditylenchus destructor, the Migratory Endoparasitic Phytonematode.</title>
        <authorList>
            <person name="Zhang H."/>
            <person name="Lin R."/>
            <person name="Xie B."/>
        </authorList>
    </citation>
    <scope>NUCLEOTIDE SEQUENCE</scope>
    <source>
        <strain evidence="2">BazhouSP</strain>
    </source>
</reference>
<evidence type="ECO:0000313" key="2">
    <source>
        <dbReference type="EMBL" id="KAI1690940.1"/>
    </source>
</evidence>
<feature type="region of interest" description="Disordered" evidence="1">
    <location>
        <begin position="59"/>
        <end position="86"/>
    </location>
</feature>
<name>A0AAD4QR06_9BILA</name>
<dbReference type="AlphaFoldDB" id="A0AAD4QR06"/>
<proteinExistence type="predicted"/>
<comment type="caution">
    <text evidence="2">The sequence shown here is derived from an EMBL/GenBank/DDBJ whole genome shotgun (WGS) entry which is preliminary data.</text>
</comment>
<sequence length="86" mass="9763">MFKFAPNFVQDLALLQAVFHAEMAGSYEKKLKGMQKEDPELYKELMAGDITPATEEFHQGIGQPKKKEPGVNVHSEKLPFRGDKRD</sequence>
<dbReference type="Proteomes" id="UP001201812">
    <property type="component" value="Unassembled WGS sequence"/>
</dbReference>
<evidence type="ECO:0000256" key="1">
    <source>
        <dbReference type="SAM" id="MobiDB-lite"/>
    </source>
</evidence>